<name>A0A846MWM4_9PROT</name>
<reference evidence="1 2" key="1">
    <citation type="submission" date="2020-03" db="EMBL/GenBank/DDBJ databases">
        <title>Genomic Encyclopedia of Type Strains, Phase IV (KMG-IV): sequencing the most valuable type-strain genomes for metagenomic binning, comparative biology and taxonomic classification.</title>
        <authorList>
            <person name="Goeker M."/>
        </authorList>
    </citation>
    <scope>NUCLEOTIDE SEQUENCE [LARGE SCALE GENOMIC DNA]</scope>
    <source>
        <strain evidence="1 2">DSM 19867</strain>
    </source>
</reference>
<evidence type="ECO:0000313" key="2">
    <source>
        <dbReference type="Proteomes" id="UP000570514"/>
    </source>
</evidence>
<dbReference type="AlphaFoldDB" id="A0A846MWM4"/>
<dbReference type="Proteomes" id="UP000570514">
    <property type="component" value="Unassembled WGS sequence"/>
</dbReference>
<gene>
    <name evidence="1" type="ORF">FHS83_001061</name>
</gene>
<dbReference type="EMBL" id="JAASRM010000001">
    <property type="protein sequence ID" value="NIK87743.1"/>
    <property type="molecule type" value="Genomic_DNA"/>
</dbReference>
<keyword evidence="2" id="KW-1185">Reference proteome</keyword>
<accession>A0A846MWM4</accession>
<dbReference type="RefSeq" id="WP_167081612.1">
    <property type="nucleotide sequence ID" value="NZ_BAAADC010000001.1"/>
</dbReference>
<sequence length="89" mass="9456">MQTQNPFLDGLGRLATDAAGAAQGVRAEVEGFIKQRLEKMIADLDFVPRDEFEAVKAMALKALAENEALKARIAAVEAAQGGAKQNEAV</sequence>
<protein>
    <recommendedName>
        <fullName evidence="3">Accessory factor UbiK family protein</fullName>
    </recommendedName>
</protein>
<comment type="caution">
    <text evidence="1">The sequence shown here is derived from an EMBL/GenBank/DDBJ whole genome shotgun (WGS) entry which is preliminary data.</text>
</comment>
<evidence type="ECO:0000313" key="1">
    <source>
        <dbReference type="EMBL" id="NIK87743.1"/>
    </source>
</evidence>
<evidence type="ECO:0008006" key="3">
    <source>
        <dbReference type="Google" id="ProtNLM"/>
    </source>
</evidence>
<proteinExistence type="predicted"/>
<dbReference type="Pfam" id="PF04380">
    <property type="entry name" value="BMFP"/>
    <property type="match status" value="1"/>
</dbReference>
<organism evidence="1 2">
    <name type="scientific">Rhizomicrobium palustre</name>
    <dbReference type="NCBI Taxonomy" id="189966"/>
    <lineage>
        <taxon>Bacteria</taxon>
        <taxon>Pseudomonadati</taxon>
        <taxon>Pseudomonadota</taxon>
        <taxon>Alphaproteobacteria</taxon>
        <taxon>Micropepsales</taxon>
        <taxon>Micropepsaceae</taxon>
        <taxon>Rhizomicrobium</taxon>
    </lineage>
</organism>
<dbReference type="InterPro" id="IPR007475">
    <property type="entry name" value="UbiK"/>
</dbReference>